<evidence type="ECO:0000256" key="1">
    <source>
        <dbReference type="SAM" id="MobiDB-lite"/>
    </source>
</evidence>
<reference evidence="2" key="1">
    <citation type="submission" date="2019-08" db="EMBL/GenBank/DDBJ databases">
        <authorList>
            <person name="Kucharzyk K."/>
            <person name="Murdoch R.W."/>
            <person name="Higgins S."/>
            <person name="Loffler F."/>
        </authorList>
    </citation>
    <scope>NUCLEOTIDE SEQUENCE</scope>
</reference>
<evidence type="ECO:0000313" key="2">
    <source>
        <dbReference type="EMBL" id="MPM79583.1"/>
    </source>
</evidence>
<feature type="region of interest" description="Disordered" evidence="1">
    <location>
        <begin position="49"/>
        <end position="69"/>
    </location>
</feature>
<proteinExistence type="predicted"/>
<accession>A0A645CRP7</accession>
<organism evidence="2">
    <name type="scientific">bioreactor metagenome</name>
    <dbReference type="NCBI Taxonomy" id="1076179"/>
    <lineage>
        <taxon>unclassified sequences</taxon>
        <taxon>metagenomes</taxon>
        <taxon>ecological metagenomes</taxon>
    </lineage>
</organism>
<protein>
    <submittedName>
        <fullName evidence="2">Uncharacterized protein</fullName>
    </submittedName>
</protein>
<gene>
    <name evidence="2" type="ORF">SDC9_126622</name>
</gene>
<dbReference type="EMBL" id="VSSQ01029439">
    <property type="protein sequence ID" value="MPM79583.1"/>
    <property type="molecule type" value="Genomic_DNA"/>
</dbReference>
<sequence length="69" mass="7976">MQSQGRFSKEEEEKPDHVCHHRRVVKIGEGQVVRVVCVVGILAHQPHECNCKDPQHGKDRNHNEELPLF</sequence>
<comment type="caution">
    <text evidence="2">The sequence shown here is derived from an EMBL/GenBank/DDBJ whole genome shotgun (WGS) entry which is preliminary data.</text>
</comment>
<dbReference type="AlphaFoldDB" id="A0A645CRP7"/>
<name>A0A645CRP7_9ZZZZ</name>